<accession>A0A4R6RDS6</accession>
<protein>
    <submittedName>
        <fullName evidence="8">Putative ABC transport system permease protein</fullName>
    </submittedName>
</protein>
<feature type="transmembrane region" description="Helical" evidence="6">
    <location>
        <begin position="417"/>
        <end position="435"/>
    </location>
</feature>
<dbReference type="InterPro" id="IPR038766">
    <property type="entry name" value="Membrane_comp_ABC_pdt"/>
</dbReference>
<dbReference type="PANTHER" id="PTHR30287:SF1">
    <property type="entry name" value="INNER MEMBRANE PROTEIN"/>
    <property type="match status" value="1"/>
</dbReference>
<evidence type="ECO:0000256" key="2">
    <source>
        <dbReference type="ARBA" id="ARBA00022475"/>
    </source>
</evidence>
<gene>
    <name evidence="8" type="ORF">EDD54_2980</name>
</gene>
<evidence type="ECO:0000313" key="9">
    <source>
        <dbReference type="Proteomes" id="UP000294547"/>
    </source>
</evidence>
<dbReference type="OrthoDB" id="9775544at2"/>
<keyword evidence="5 6" id="KW-0472">Membrane</keyword>
<evidence type="ECO:0000256" key="5">
    <source>
        <dbReference type="ARBA" id="ARBA00023136"/>
    </source>
</evidence>
<feature type="transmembrane region" description="Helical" evidence="6">
    <location>
        <begin position="732"/>
        <end position="756"/>
    </location>
</feature>
<keyword evidence="4 6" id="KW-1133">Transmembrane helix</keyword>
<feature type="domain" description="ABC3 transporter permease C-terminal" evidence="7">
    <location>
        <begin position="278"/>
        <end position="389"/>
    </location>
</feature>
<sequence length="857" mass="88788">MSAFVAAPTAPPFAAALRFVRRELRGGLSGFRIFVACIALGVAAIAGVGSVTRGITEGIAREGGTILGGDLSFTLSQRMPSSAEAAFLDGQGRTSTIASLRSMARTGDGATSALVEIKAVDDAYPLSGTVAFEQPVRLADALAPRPDGRFGVAVDPLLLARLDAAVGDAVTIGRATMVVTATVAAEPDKIGSGIDFGPRVMMSRAALDATGLVQPGSLVRWQTRLKLAGEPTDERVAAVRTAVEAAFPEAGWRIASRDDASPGLKRNVERFAEFLTLVGLTALVVGGVGVTNAVKAFVDRKRDSIAAFKALGAPGGFVVGIYLIEIQAITAIGVAIGLAAGLLLATFGGDVLAAALDLPIEIGVYPSELALAALYGVVTALAFALWALGRAHDVPVAALFRDRVAPERRWPRWRYRLATAAAVVALAALTITAAYDRFVATVFVAAIAVTFVLLAGVAHAVMAAARRAPPVRSTGLRLALRNIHRPGGLTLSVILSLGLGLALLVTLALIDGSLRAQLTSTIPEKAPNFFFLDVQSTDADGFAALVEKTVPGTTLERVPMLRGRLTALKGVPVDKIDAPPDSRWALDGERGVTYADTPPRGGALAEGTWWAKDYSGPPLVSFEAELADRFGLKVGDDVTVNVLGRELTARIANTRRVEWESLAINFVMVFSPNTFAGAPHSVLATAALPGGGSREQEAGLMKAVVAAYPTATVVRVKDVLSAVNDLVGDLVLAIRAAASVALVASVLVLAGALASGHRQRIYDAVLLKTFGATRARVLAAFVAEYMLLGLAAALFGIVAGTAAAYGVLEGIMKIPPVLDLSVAALAAGSALVLTVGFGLVGTWRILGRKAAPVLRDL</sequence>
<feature type="transmembrane region" description="Helical" evidence="6">
    <location>
        <begin position="820"/>
        <end position="846"/>
    </location>
</feature>
<dbReference type="InterPro" id="IPR003838">
    <property type="entry name" value="ABC3_permease_C"/>
</dbReference>
<feature type="transmembrane region" description="Helical" evidence="6">
    <location>
        <begin position="369"/>
        <end position="388"/>
    </location>
</feature>
<dbReference type="Pfam" id="PF02687">
    <property type="entry name" value="FtsX"/>
    <property type="match status" value="2"/>
</dbReference>
<comment type="subcellular location">
    <subcellularLocation>
        <location evidence="1">Cell membrane</location>
        <topology evidence="1">Multi-pass membrane protein</topology>
    </subcellularLocation>
</comment>
<keyword evidence="2" id="KW-1003">Cell membrane</keyword>
<feature type="transmembrane region" description="Helical" evidence="6">
    <location>
        <begin position="777"/>
        <end position="808"/>
    </location>
</feature>
<dbReference type="AlphaFoldDB" id="A0A4R6RDS6"/>
<feature type="transmembrane region" description="Helical" evidence="6">
    <location>
        <begin position="486"/>
        <end position="510"/>
    </location>
</feature>
<name>A0A4R6RDS6_9HYPH</name>
<comment type="caution">
    <text evidence="8">The sequence shown here is derived from an EMBL/GenBank/DDBJ whole genome shotgun (WGS) entry which is preliminary data.</text>
</comment>
<keyword evidence="3 6" id="KW-0812">Transmembrane</keyword>
<evidence type="ECO:0000256" key="1">
    <source>
        <dbReference type="ARBA" id="ARBA00004651"/>
    </source>
</evidence>
<dbReference type="GO" id="GO:0005886">
    <property type="term" value="C:plasma membrane"/>
    <property type="evidence" value="ECO:0007669"/>
    <property type="project" value="UniProtKB-SubCell"/>
</dbReference>
<feature type="transmembrane region" description="Helical" evidence="6">
    <location>
        <begin position="331"/>
        <end position="349"/>
    </location>
</feature>
<evidence type="ECO:0000259" key="7">
    <source>
        <dbReference type="Pfam" id="PF02687"/>
    </source>
</evidence>
<dbReference type="RefSeq" id="WP_126540379.1">
    <property type="nucleotide sequence ID" value="NZ_BSPM01000002.1"/>
</dbReference>
<evidence type="ECO:0000256" key="3">
    <source>
        <dbReference type="ARBA" id="ARBA00022692"/>
    </source>
</evidence>
<dbReference type="PANTHER" id="PTHR30287">
    <property type="entry name" value="MEMBRANE COMPONENT OF PREDICTED ABC SUPERFAMILY METABOLITE UPTAKE TRANSPORTER"/>
    <property type="match status" value="1"/>
</dbReference>
<dbReference type="EMBL" id="SNXY01000008">
    <property type="protein sequence ID" value="TDP84373.1"/>
    <property type="molecule type" value="Genomic_DNA"/>
</dbReference>
<proteinExistence type="predicted"/>
<feature type="domain" description="ABC3 transporter permease C-terminal" evidence="7">
    <location>
        <begin position="737"/>
        <end position="847"/>
    </location>
</feature>
<evidence type="ECO:0000256" key="4">
    <source>
        <dbReference type="ARBA" id="ARBA00022989"/>
    </source>
</evidence>
<keyword evidence="9" id="KW-1185">Reference proteome</keyword>
<feature type="transmembrane region" description="Helical" evidence="6">
    <location>
        <begin position="306"/>
        <end position="324"/>
    </location>
</feature>
<organism evidence="8 9">
    <name type="scientific">Oharaeibacter diazotrophicus</name>
    <dbReference type="NCBI Taxonomy" id="1920512"/>
    <lineage>
        <taxon>Bacteria</taxon>
        <taxon>Pseudomonadati</taxon>
        <taxon>Pseudomonadota</taxon>
        <taxon>Alphaproteobacteria</taxon>
        <taxon>Hyphomicrobiales</taxon>
        <taxon>Pleomorphomonadaceae</taxon>
        <taxon>Oharaeibacter</taxon>
    </lineage>
</organism>
<dbReference type="Proteomes" id="UP000294547">
    <property type="component" value="Unassembled WGS sequence"/>
</dbReference>
<feature type="transmembrane region" description="Helical" evidence="6">
    <location>
        <begin position="441"/>
        <end position="465"/>
    </location>
</feature>
<reference evidence="8 9" key="1">
    <citation type="submission" date="2019-03" db="EMBL/GenBank/DDBJ databases">
        <title>Genomic Encyclopedia of Type Strains, Phase IV (KMG-IV): sequencing the most valuable type-strain genomes for metagenomic binning, comparative biology and taxonomic classification.</title>
        <authorList>
            <person name="Goeker M."/>
        </authorList>
    </citation>
    <scope>NUCLEOTIDE SEQUENCE [LARGE SCALE GENOMIC DNA]</scope>
    <source>
        <strain evidence="8 9">DSM 102969</strain>
    </source>
</reference>
<feature type="transmembrane region" description="Helical" evidence="6">
    <location>
        <begin position="274"/>
        <end position="294"/>
    </location>
</feature>
<evidence type="ECO:0000256" key="6">
    <source>
        <dbReference type="SAM" id="Phobius"/>
    </source>
</evidence>
<evidence type="ECO:0000313" key="8">
    <source>
        <dbReference type="EMBL" id="TDP84373.1"/>
    </source>
</evidence>
<feature type="transmembrane region" description="Helical" evidence="6">
    <location>
        <begin position="31"/>
        <end position="51"/>
    </location>
</feature>